<dbReference type="Proteomes" id="UP001596328">
    <property type="component" value="Unassembled WGS sequence"/>
</dbReference>
<gene>
    <name evidence="1" type="ORF">ACFQE1_16640</name>
</gene>
<dbReference type="EMBL" id="JBHSWU010000803">
    <property type="protein sequence ID" value="MFC6725963.1"/>
    <property type="molecule type" value="Genomic_DNA"/>
</dbReference>
<sequence>MFDRFLGRSGSVRLVGTAHVSPRSRDRVVDAVRDERPDTVAIELDADRFTRLWNGRSGLRSLLG</sequence>
<evidence type="ECO:0000313" key="1">
    <source>
        <dbReference type="EMBL" id="MFC6725963.1"/>
    </source>
</evidence>
<dbReference type="AlphaFoldDB" id="A0ABD5S2M4"/>
<comment type="caution">
    <text evidence="1">The sequence shown here is derived from an EMBL/GenBank/DDBJ whole genome shotgun (WGS) entry which is preliminary data.</text>
</comment>
<proteinExistence type="predicted"/>
<organism evidence="1 2">
    <name type="scientific">Halobium palmae</name>
    <dbReference type="NCBI Taxonomy" id="1776492"/>
    <lineage>
        <taxon>Archaea</taxon>
        <taxon>Methanobacteriati</taxon>
        <taxon>Methanobacteriota</taxon>
        <taxon>Stenosarchaea group</taxon>
        <taxon>Halobacteria</taxon>
        <taxon>Halobacteriales</taxon>
        <taxon>Haloferacaceae</taxon>
        <taxon>Halobium</taxon>
    </lineage>
</organism>
<keyword evidence="2" id="KW-1185">Reference proteome</keyword>
<accession>A0ABD5S2M4</accession>
<evidence type="ECO:0000313" key="2">
    <source>
        <dbReference type="Proteomes" id="UP001596328"/>
    </source>
</evidence>
<dbReference type="Pfam" id="PF01963">
    <property type="entry name" value="TraB_PrgY_gumN"/>
    <property type="match status" value="1"/>
</dbReference>
<protein>
    <submittedName>
        <fullName evidence="1">TraB/GumN family protein</fullName>
    </submittedName>
</protein>
<dbReference type="InterPro" id="IPR002816">
    <property type="entry name" value="TraB/PrgY/GumN_fam"/>
</dbReference>
<name>A0ABD5S2M4_9EURY</name>
<feature type="non-terminal residue" evidence="1">
    <location>
        <position position="64"/>
    </location>
</feature>
<reference evidence="1 2" key="1">
    <citation type="journal article" date="2019" name="Int. J. Syst. Evol. Microbiol.">
        <title>The Global Catalogue of Microorganisms (GCM) 10K type strain sequencing project: providing services to taxonomists for standard genome sequencing and annotation.</title>
        <authorList>
            <consortium name="The Broad Institute Genomics Platform"/>
            <consortium name="The Broad Institute Genome Sequencing Center for Infectious Disease"/>
            <person name="Wu L."/>
            <person name="Ma J."/>
        </authorList>
    </citation>
    <scope>NUCLEOTIDE SEQUENCE [LARGE SCALE GENOMIC DNA]</scope>
    <source>
        <strain evidence="1 2">NBRC 111368</strain>
    </source>
</reference>